<feature type="transmembrane region" description="Helical" evidence="6">
    <location>
        <begin position="184"/>
        <end position="203"/>
    </location>
</feature>
<keyword evidence="11" id="KW-1185">Reference proteome</keyword>
<evidence type="ECO:0000256" key="6">
    <source>
        <dbReference type="SAM" id="Phobius"/>
    </source>
</evidence>
<dbReference type="InterPro" id="IPR004089">
    <property type="entry name" value="MCPsignal_dom"/>
</dbReference>
<dbReference type="Proteomes" id="UP000305451">
    <property type="component" value="Unassembled WGS sequence"/>
</dbReference>
<dbReference type="Pfam" id="PF00015">
    <property type="entry name" value="MCPsignal"/>
    <property type="match status" value="1"/>
</dbReference>
<dbReference type="PROSITE" id="PS50111">
    <property type="entry name" value="CHEMOTAXIS_TRANSDUC_2"/>
    <property type="match status" value="1"/>
</dbReference>
<dbReference type="GO" id="GO:0016020">
    <property type="term" value="C:membrane"/>
    <property type="evidence" value="ECO:0007669"/>
    <property type="project" value="InterPro"/>
</dbReference>
<dbReference type="PANTHER" id="PTHR32089:SF112">
    <property type="entry name" value="LYSOZYME-LIKE PROTEIN-RELATED"/>
    <property type="match status" value="1"/>
</dbReference>
<dbReference type="PROSITE" id="PS50885">
    <property type="entry name" value="HAMP"/>
    <property type="match status" value="1"/>
</dbReference>
<dbReference type="SMART" id="SM00283">
    <property type="entry name" value="MA"/>
    <property type="match status" value="1"/>
</dbReference>
<feature type="signal peptide" evidence="7">
    <location>
        <begin position="1"/>
        <end position="31"/>
    </location>
</feature>
<gene>
    <name evidence="10" type="ORF">E5162_13230</name>
</gene>
<evidence type="ECO:0000256" key="5">
    <source>
        <dbReference type="SAM" id="MobiDB-lite"/>
    </source>
</evidence>
<comment type="caution">
    <text evidence="10">The sequence shown here is derived from an EMBL/GenBank/DDBJ whole genome shotgun (WGS) entry which is preliminary data.</text>
</comment>
<keyword evidence="4" id="KW-0175">Coiled coil</keyword>
<dbReference type="GO" id="GO:0007165">
    <property type="term" value="P:signal transduction"/>
    <property type="evidence" value="ECO:0007669"/>
    <property type="project" value="UniProtKB-KW"/>
</dbReference>
<dbReference type="EMBL" id="SRXV01000004">
    <property type="protein sequence ID" value="TGY91833.1"/>
    <property type="molecule type" value="Genomic_DNA"/>
</dbReference>
<dbReference type="AlphaFoldDB" id="A0A4S2H844"/>
<evidence type="ECO:0000256" key="3">
    <source>
        <dbReference type="PROSITE-ProRule" id="PRU00284"/>
    </source>
</evidence>
<dbReference type="SUPFAM" id="SSF58104">
    <property type="entry name" value="Methyl-accepting chemotaxis protein (MCP) signaling domain"/>
    <property type="match status" value="1"/>
</dbReference>
<dbReference type="RefSeq" id="WP_135945755.1">
    <property type="nucleotide sequence ID" value="NZ_BMEI01000004.1"/>
</dbReference>
<evidence type="ECO:0000313" key="10">
    <source>
        <dbReference type="EMBL" id="TGY91833.1"/>
    </source>
</evidence>
<comment type="similarity">
    <text evidence="2">Belongs to the methyl-accepting chemotaxis (MCP) protein family.</text>
</comment>
<dbReference type="OrthoDB" id="354287at2"/>
<keyword evidence="6" id="KW-1133">Transmembrane helix</keyword>
<evidence type="ECO:0000259" key="9">
    <source>
        <dbReference type="PROSITE" id="PS50885"/>
    </source>
</evidence>
<evidence type="ECO:0000256" key="1">
    <source>
        <dbReference type="ARBA" id="ARBA00023224"/>
    </source>
</evidence>
<protein>
    <submittedName>
        <fullName evidence="10">Methyl-accepting chemotaxis protein</fullName>
    </submittedName>
</protein>
<feature type="domain" description="HAMP" evidence="9">
    <location>
        <begin position="209"/>
        <end position="262"/>
    </location>
</feature>
<sequence>MAFFNLQRFSMRMRLLILAGASVGLMLGFVAANTTVDHAGDKADARSRQATTNLIAASGFEKDLTSLLRDTYLAAGAPSPERTETALANLDDLGTTLNDVKAVVSNPSYEATIATLETEYADLRALISAAAPQLATMDEAAMNRFFDRLAVFDDSMDSQIETVRDGAAADLAAARAEMDRMETVAFWVTILAVIVTVAGLFALTQIIGGSINKVLTEAKTIVSRLAAGDRGLAIGDTKRKDELGDLNRGLASLQDALAQADEMREREARENEAKTKRQVSVDTAVSRFESASTELLSSVMAASQQLSASSSQMQSTSAEAAGRSETARSAAESAANSVQAVAAAAEELAASITEVSEQVNRTSELSKVASSETQSSATVMKELAESADAIGAIVDLINTVAEQTNLLALNATIEAARAGEAGKGFAVVASEVKALASQTGKATQQIAERIEAIQSSSRRSAESAEKALAAVSQLGEIAVASASAIEQQRAATSEIAQSAQRAQDGSTEAAEGVGHVSETTRQTDAVSRSVLEAAGEMDKRHEAWKTEFETFIAALRAA</sequence>
<evidence type="ECO:0000256" key="7">
    <source>
        <dbReference type="SAM" id="SignalP"/>
    </source>
</evidence>
<dbReference type="Gene3D" id="1.10.287.950">
    <property type="entry name" value="Methyl-accepting chemotaxis protein"/>
    <property type="match status" value="1"/>
</dbReference>
<feature type="chain" id="PRO_5020916163" evidence="7">
    <location>
        <begin position="32"/>
        <end position="558"/>
    </location>
</feature>
<feature type="compositionally biased region" description="Polar residues" evidence="5">
    <location>
        <begin position="517"/>
        <end position="526"/>
    </location>
</feature>
<feature type="coiled-coil region" evidence="4">
    <location>
        <begin position="250"/>
        <end position="277"/>
    </location>
</feature>
<evidence type="ECO:0000256" key="4">
    <source>
        <dbReference type="SAM" id="Coils"/>
    </source>
</evidence>
<dbReference type="PANTHER" id="PTHR32089">
    <property type="entry name" value="METHYL-ACCEPTING CHEMOTAXIS PROTEIN MCPB"/>
    <property type="match status" value="1"/>
</dbReference>
<feature type="region of interest" description="Disordered" evidence="5">
    <location>
        <begin position="310"/>
        <end position="331"/>
    </location>
</feature>
<feature type="domain" description="Methyl-accepting transducer" evidence="8">
    <location>
        <begin position="302"/>
        <end position="538"/>
    </location>
</feature>
<keyword evidence="7" id="KW-0732">Signal</keyword>
<feature type="region of interest" description="Disordered" evidence="5">
    <location>
        <begin position="495"/>
        <end position="526"/>
    </location>
</feature>
<evidence type="ECO:0000313" key="11">
    <source>
        <dbReference type="Proteomes" id="UP000305451"/>
    </source>
</evidence>
<evidence type="ECO:0000259" key="8">
    <source>
        <dbReference type="PROSITE" id="PS50111"/>
    </source>
</evidence>
<proteinExistence type="inferred from homology"/>
<accession>A0A4S2H844</accession>
<keyword evidence="1 3" id="KW-0807">Transducer</keyword>
<feature type="compositionally biased region" description="Polar residues" evidence="5">
    <location>
        <begin position="495"/>
        <end position="506"/>
    </location>
</feature>
<keyword evidence="6" id="KW-0812">Transmembrane</keyword>
<name>A0A4S2H844_9PROT</name>
<evidence type="ECO:0000256" key="2">
    <source>
        <dbReference type="ARBA" id="ARBA00029447"/>
    </source>
</evidence>
<dbReference type="Gene3D" id="6.10.340.10">
    <property type="match status" value="1"/>
</dbReference>
<dbReference type="InterPro" id="IPR003660">
    <property type="entry name" value="HAMP_dom"/>
</dbReference>
<organism evidence="10 11">
    <name type="scientific">Marinicauda pacifica</name>
    <dbReference type="NCBI Taxonomy" id="1133559"/>
    <lineage>
        <taxon>Bacteria</taxon>
        <taxon>Pseudomonadati</taxon>
        <taxon>Pseudomonadota</taxon>
        <taxon>Alphaproteobacteria</taxon>
        <taxon>Maricaulales</taxon>
        <taxon>Maricaulaceae</taxon>
        <taxon>Marinicauda</taxon>
    </lineage>
</organism>
<reference evidence="10 11" key="1">
    <citation type="journal article" date="2013" name="Int. J. Syst. Evol. Microbiol.">
        <title>Marinicauda pacifica gen. nov., sp. nov., a prosthecate alphaproteobacterium of the family Hyphomonadaceae isolated from deep seawater.</title>
        <authorList>
            <person name="Zhang X.Y."/>
            <person name="Li G.W."/>
            <person name="Wang C.S."/>
            <person name="Zhang Y.J."/>
            <person name="Xu X.W."/>
            <person name="Li H."/>
            <person name="Liu A."/>
            <person name="Liu C."/>
            <person name="Xie B.B."/>
            <person name="Qin Q.L."/>
            <person name="Xu Z."/>
            <person name="Chen X.L."/>
            <person name="Zhou B.C."/>
            <person name="Zhang Y.Z."/>
        </authorList>
    </citation>
    <scope>NUCLEOTIDE SEQUENCE [LARGE SCALE GENOMIC DNA]</scope>
    <source>
        <strain evidence="10 11">P-1 km-3</strain>
    </source>
</reference>
<keyword evidence="6" id="KW-0472">Membrane</keyword>